<protein>
    <submittedName>
        <fullName evidence="1">Uncharacterized protein</fullName>
    </submittedName>
</protein>
<reference evidence="1" key="1">
    <citation type="submission" date="2020-05" db="EMBL/GenBank/DDBJ databases">
        <authorList>
            <person name="Chiriac C."/>
            <person name="Salcher M."/>
            <person name="Ghai R."/>
            <person name="Kavagutti S V."/>
        </authorList>
    </citation>
    <scope>NUCLEOTIDE SEQUENCE</scope>
</reference>
<sequence>MKPYDPAWGIAVGRKIQQWTKSIDPLNLRPFYPLPDVPSTYEGMRDTMNSTYFRGFPYPVYSVGCETSIYGSEDANHAFRFMHDWVHVRMDLGFDLVSEMKVAEKQLDILFLFLNYAEDWVFRIDTQGQALYSFLTDGEFLKDQAAFVQWVYEEARRLRTNSSEEDYNDAQILQQAVYSYYLEHKQ</sequence>
<dbReference type="EMBL" id="LR797821">
    <property type="protein sequence ID" value="CAB4241343.1"/>
    <property type="molecule type" value="Genomic_DNA"/>
</dbReference>
<evidence type="ECO:0000313" key="1">
    <source>
        <dbReference type="EMBL" id="CAB4241343.1"/>
    </source>
</evidence>
<proteinExistence type="predicted"/>
<accession>A0A6J5T9D3</accession>
<gene>
    <name evidence="1" type="ORF">UFOVP60_22</name>
</gene>
<name>A0A6J5T9D3_9CAUD</name>
<organism evidence="1">
    <name type="scientific">uncultured Caudovirales phage</name>
    <dbReference type="NCBI Taxonomy" id="2100421"/>
    <lineage>
        <taxon>Viruses</taxon>
        <taxon>Duplodnaviria</taxon>
        <taxon>Heunggongvirae</taxon>
        <taxon>Uroviricota</taxon>
        <taxon>Caudoviricetes</taxon>
        <taxon>Peduoviridae</taxon>
        <taxon>Maltschvirus</taxon>
        <taxon>Maltschvirus maltsch</taxon>
    </lineage>
</organism>